<keyword evidence="3" id="KW-0804">Transcription</keyword>
<protein>
    <submittedName>
        <fullName evidence="6">RNA polymerase III RPC4</fullName>
    </submittedName>
</protein>
<reference evidence="6" key="1">
    <citation type="journal article" date="2021" name="Sci. Rep.">
        <title>Diploid genomic architecture of Nitzschia inconspicua, an elite biomass production diatom.</title>
        <authorList>
            <person name="Oliver A."/>
            <person name="Podell S."/>
            <person name="Pinowska A."/>
            <person name="Traller J.C."/>
            <person name="Smith S.R."/>
            <person name="McClure R."/>
            <person name="Beliaev A."/>
            <person name="Bohutskyi P."/>
            <person name="Hill E.A."/>
            <person name="Rabines A."/>
            <person name="Zheng H."/>
            <person name="Allen L.Z."/>
            <person name="Kuo A."/>
            <person name="Grigoriev I.V."/>
            <person name="Allen A.E."/>
            <person name="Hazlebeck D."/>
            <person name="Allen E.E."/>
        </authorList>
    </citation>
    <scope>NUCLEOTIDE SEQUENCE</scope>
    <source>
        <strain evidence="6">Hildebrandi</strain>
    </source>
</reference>
<evidence type="ECO:0000313" key="7">
    <source>
        <dbReference type="Proteomes" id="UP000693970"/>
    </source>
</evidence>
<feature type="compositionally biased region" description="Low complexity" evidence="5">
    <location>
        <begin position="29"/>
        <end position="48"/>
    </location>
</feature>
<sequence length="486" mass="50703">MVPPPPSQKGMFRPKRQPKKISRPGTSVQQQQDGTSSGNTTSSATNNGPTVAFDMTTANEAAAASSSSATTHDSSSTQHPSSGGGGGRGRGGNSNSGGGRGGKGGRGGRAPIPQGRAFFTGGTPISAPSGRAGSTRGGGVGGGSRSVLGGAAASKKGIQNRSSSGGVGAATDMSTEEVVGELDTAIGSHAGATANAGNDKFNSSGRDSDYHMDNKESRFDVERDIPSFEPYTYDSDSSNDDPRGAAKARRHREVSDNLQPLQLPFASTQQQQQQQQQQQSMAAGPVKVASSTTHETMEQSDNNSSLFGDTRYSDDDSWFLVQLPSRLPPLQKRVSPHDAASHGTVPDPAPSSGTVDGNNDVSFMTPVTSSTSAETMNTTTTTITTTNPLRNLSDVVTQPILTSKFDNELETAAPGQIGRILVYKSGRTVLEMMSQDGIEKIYMEVNEGLSCAFHQQAVVVDVDKGNYIVLGDVDKSIVVSPDLERL</sequence>
<dbReference type="PANTHER" id="PTHR13408:SF0">
    <property type="entry name" value="DNA-DIRECTED RNA POLYMERASE III SUBUNIT RPC4"/>
    <property type="match status" value="1"/>
</dbReference>
<keyword evidence="2" id="KW-0240">DNA-directed RNA polymerase</keyword>
<keyword evidence="4" id="KW-0539">Nucleus</keyword>
<comment type="subcellular location">
    <subcellularLocation>
        <location evidence="1">Nucleus</location>
    </subcellularLocation>
</comment>
<dbReference type="OrthoDB" id="5836119at2759"/>
<keyword evidence="7" id="KW-1185">Reference proteome</keyword>
<proteinExistence type="predicted"/>
<feature type="compositionally biased region" description="Basic and acidic residues" evidence="5">
    <location>
        <begin position="206"/>
        <end position="226"/>
    </location>
</feature>
<feature type="compositionally biased region" description="Gly residues" evidence="5">
    <location>
        <begin position="82"/>
        <end position="108"/>
    </location>
</feature>
<accession>A0A9K3PNH3</accession>
<feature type="compositionally biased region" description="Polar residues" evidence="5">
    <location>
        <begin position="289"/>
        <end position="307"/>
    </location>
</feature>
<dbReference type="GO" id="GO:0005666">
    <property type="term" value="C:RNA polymerase III complex"/>
    <property type="evidence" value="ECO:0007669"/>
    <property type="project" value="InterPro"/>
</dbReference>
<feature type="compositionally biased region" description="Low complexity" evidence="5">
    <location>
        <begin position="145"/>
        <end position="154"/>
    </location>
</feature>
<dbReference type="GO" id="GO:0003677">
    <property type="term" value="F:DNA binding"/>
    <property type="evidence" value="ECO:0007669"/>
    <property type="project" value="InterPro"/>
</dbReference>
<dbReference type="Proteomes" id="UP000693970">
    <property type="component" value="Unassembled WGS sequence"/>
</dbReference>
<feature type="region of interest" description="Disordered" evidence="5">
    <location>
        <begin position="331"/>
        <end position="358"/>
    </location>
</feature>
<feature type="compositionally biased region" description="Basic residues" evidence="5">
    <location>
        <begin position="12"/>
        <end position="22"/>
    </location>
</feature>
<evidence type="ECO:0000256" key="2">
    <source>
        <dbReference type="ARBA" id="ARBA00022478"/>
    </source>
</evidence>
<evidence type="ECO:0000256" key="4">
    <source>
        <dbReference type="ARBA" id="ARBA00023242"/>
    </source>
</evidence>
<evidence type="ECO:0000256" key="5">
    <source>
        <dbReference type="SAM" id="MobiDB-lite"/>
    </source>
</evidence>
<evidence type="ECO:0000313" key="6">
    <source>
        <dbReference type="EMBL" id="KAG7351464.1"/>
    </source>
</evidence>
<evidence type="ECO:0000256" key="1">
    <source>
        <dbReference type="ARBA" id="ARBA00004123"/>
    </source>
</evidence>
<name>A0A9K3PNH3_9STRA</name>
<feature type="region of interest" description="Disordered" evidence="5">
    <location>
        <begin position="266"/>
        <end position="308"/>
    </location>
</feature>
<dbReference type="Pfam" id="PF05132">
    <property type="entry name" value="RNA_pol_Rpc4"/>
    <property type="match status" value="1"/>
</dbReference>
<feature type="region of interest" description="Disordered" evidence="5">
    <location>
        <begin position="1"/>
        <end position="176"/>
    </location>
</feature>
<dbReference type="EMBL" id="JAGRRH010000018">
    <property type="protein sequence ID" value="KAG7351464.1"/>
    <property type="molecule type" value="Genomic_DNA"/>
</dbReference>
<dbReference type="GO" id="GO:0042797">
    <property type="term" value="P:tRNA transcription by RNA polymerase III"/>
    <property type="evidence" value="ECO:0007669"/>
    <property type="project" value="TreeGrafter"/>
</dbReference>
<evidence type="ECO:0000256" key="3">
    <source>
        <dbReference type="ARBA" id="ARBA00023163"/>
    </source>
</evidence>
<feature type="compositionally biased region" description="Low complexity" evidence="5">
    <location>
        <begin position="269"/>
        <end position="279"/>
    </location>
</feature>
<feature type="compositionally biased region" description="Gly residues" evidence="5">
    <location>
        <begin position="135"/>
        <end position="144"/>
    </location>
</feature>
<dbReference type="PANTHER" id="PTHR13408">
    <property type="entry name" value="DNA-DIRECTED RNA POLYMERASE III"/>
    <property type="match status" value="1"/>
</dbReference>
<reference evidence="6" key="2">
    <citation type="submission" date="2021-04" db="EMBL/GenBank/DDBJ databases">
        <authorList>
            <person name="Podell S."/>
        </authorList>
    </citation>
    <scope>NUCLEOTIDE SEQUENCE</scope>
    <source>
        <strain evidence="6">Hildebrandi</strain>
    </source>
</reference>
<organism evidence="6 7">
    <name type="scientific">Nitzschia inconspicua</name>
    <dbReference type="NCBI Taxonomy" id="303405"/>
    <lineage>
        <taxon>Eukaryota</taxon>
        <taxon>Sar</taxon>
        <taxon>Stramenopiles</taxon>
        <taxon>Ochrophyta</taxon>
        <taxon>Bacillariophyta</taxon>
        <taxon>Bacillariophyceae</taxon>
        <taxon>Bacillariophycidae</taxon>
        <taxon>Bacillariales</taxon>
        <taxon>Bacillariaceae</taxon>
        <taxon>Nitzschia</taxon>
    </lineage>
</organism>
<comment type="caution">
    <text evidence="6">The sequence shown here is derived from an EMBL/GenBank/DDBJ whole genome shotgun (WGS) entry which is preliminary data.</text>
</comment>
<gene>
    <name evidence="6" type="ORF">IV203_010824</name>
</gene>
<feature type="compositionally biased region" description="Low complexity" evidence="5">
    <location>
        <begin position="56"/>
        <end position="77"/>
    </location>
</feature>
<feature type="region of interest" description="Disordered" evidence="5">
    <location>
        <begin position="190"/>
        <end position="254"/>
    </location>
</feature>
<dbReference type="AlphaFoldDB" id="A0A9K3PNH3"/>
<dbReference type="InterPro" id="IPR007811">
    <property type="entry name" value="RPC4"/>
</dbReference>